<dbReference type="PANTHER" id="PTHR30024:SF47">
    <property type="entry name" value="TAURINE-BINDING PERIPLASMIC PROTEIN"/>
    <property type="match status" value="1"/>
</dbReference>
<evidence type="ECO:0000256" key="5">
    <source>
        <dbReference type="SAM" id="SignalP"/>
    </source>
</evidence>
<feature type="signal peptide" evidence="5">
    <location>
        <begin position="1"/>
        <end position="22"/>
    </location>
</feature>
<comment type="similarity">
    <text evidence="2">Belongs to the bacterial solute-binding protein SsuA/TauA family.</text>
</comment>
<dbReference type="KEGG" id="eha:Ethha_2405"/>
<dbReference type="CDD" id="cd13563">
    <property type="entry name" value="PBP2_SsuA_like_6"/>
    <property type="match status" value="1"/>
</dbReference>
<dbReference type="SUPFAM" id="SSF53850">
    <property type="entry name" value="Periplasmic binding protein-like II"/>
    <property type="match status" value="1"/>
</dbReference>
<dbReference type="HOGENOM" id="CLU_028871_3_2_9"/>
<reference evidence="7 8" key="1">
    <citation type="submission" date="2010-12" db="EMBL/GenBank/DDBJ databases">
        <title>Complete sequence of Ethanoligenens harbinense YUAN-3.</title>
        <authorList>
            <person name="Lucas S."/>
            <person name="Copeland A."/>
            <person name="Lapidus A."/>
            <person name="Cheng J.-F."/>
            <person name="Bruce D."/>
            <person name="Goodwin L."/>
            <person name="Pitluck S."/>
            <person name="Chertkov O."/>
            <person name="Misra M."/>
            <person name="Detter J.C."/>
            <person name="Han C."/>
            <person name="Tapia R."/>
            <person name="Land M."/>
            <person name="Hauser L."/>
            <person name="Jeffries C."/>
            <person name="Kyrpides N."/>
            <person name="Ivanova N."/>
            <person name="Mikhailova N."/>
            <person name="Wang A."/>
            <person name="Mouttaki H."/>
            <person name="He Z."/>
            <person name="Zhou J."/>
            <person name="Hemme C.L."/>
            <person name="Woyke T."/>
        </authorList>
    </citation>
    <scope>NUCLEOTIDE SEQUENCE [LARGE SCALE GENOMIC DNA]</scope>
    <source>
        <strain evidence="8">DSM 18485 / JCM 12961 / CGMCC 1.5033 / YUAN-3</strain>
    </source>
</reference>
<dbReference type="STRING" id="663278.Ethha_2405"/>
<dbReference type="PANTHER" id="PTHR30024">
    <property type="entry name" value="ALIPHATIC SULFONATES-BINDING PROTEIN-RELATED"/>
    <property type="match status" value="1"/>
</dbReference>
<dbReference type="Proteomes" id="UP000001551">
    <property type="component" value="Chromosome"/>
</dbReference>
<dbReference type="GO" id="GO:0016020">
    <property type="term" value="C:membrane"/>
    <property type="evidence" value="ECO:0007669"/>
    <property type="project" value="InterPro"/>
</dbReference>
<evidence type="ECO:0000256" key="4">
    <source>
        <dbReference type="ARBA" id="ARBA00022729"/>
    </source>
</evidence>
<dbReference type="GO" id="GO:0042597">
    <property type="term" value="C:periplasmic space"/>
    <property type="evidence" value="ECO:0007669"/>
    <property type="project" value="UniProtKB-SubCell"/>
</dbReference>
<dbReference type="PROSITE" id="PS51257">
    <property type="entry name" value="PROKAR_LIPOPROTEIN"/>
    <property type="match status" value="1"/>
</dbReference>
<gene>
    <name evidence="7" type="ordered locus">Ethha_2405</name>
</gene>
<name>E6U590_ETHHY</name>
<dbReference type="RefSeq" id="WP_013486249.1">
    <property type="nucleotide sequence ID" value="NC_014828.1"/>
</dbReference>
<protein>
    <submittedName>
        <fullName evidence="7">Aliphatic sulfonates family ABC transporter, periplasmic ligand-binding protein</fullName>
    </submittedName>
</protein>
<evidence type="ECO:0000256" key="3">
    <source>
        <dbReference type="ARBA" id="ARBA00022448"/>
    </source>
</evidence>
<dbReference type="NCBIfam" id="TIGR01728">
    <property type="entry name" value="SsuA_fam"/>
    <property type="match status" value="1"/>
</dbReference>
<dbReference type="InterPro" id="IPR010067">
    <property type="entry name" value="ABC_SsuA_sub-bd"/>
</dbReference>
<feature type="domain" description="SsuA/THI5-like" evidence="6">
    <location>
        <begin position="48"/>
        <end position="252"/>
    </location>
</feature>
<evidence type="ECO:0000313" key="8">
    <source>
        <dbReference type="Proteomes" id="UP000001551"/>
    </source>
</evidence>
<keyword evidence="4 5" id="KW-0732">Signal</keyword>
<evidence type="ECO:0000259" key="6">
    <source>
        <dbReference type="Pfam" id="PF09084"/>
    </source>
</evidence>
<accession>E6U590</accession>
<keyword evidence="3" id="KW-0813">Transport</keyword>
<dbReference type="Pfam" id="PF09084">
    <property type="entry name" value="NMT1"/>
    <property type="match status" value="1"/>
</dbReference>
<comment type="subcellular location">
    <subcellularLocation>
        <location evidence="1">Periplasm</location>
    </subcellularLocation>
</comment>
<evidence type="ECO:0000256" key="2">
    <source>
        <dbReference type="ARBA" id="ARBA00010742"/>
    </source>
</evidence>
<dbReference type="AlphaFoldDB" id="E6U590"/>
<dbReference type="Gene3D" id="3.40.190.10">
    <property type="entry name" value="Periplasmic binding protein-like II"/>
    <property type="match status" value="2"/>
</dbReference>
<evidence type="ECO:0000313" key="7">
    <source>
        <dbReference type="EMBL" id="ADU27903.1"/>
    </source>
</evidence>
<dbReference type="eggNOG" id="COG0715">
    <property type="taxonomic scope" value="Bacteria"/>
</dbReference>
<organism evidence="7 8">
    <name type="scientific">Ethanoligenens harbinense (strain DSM 18485 / JCM 12961 / CGMCC 1.5033 / YUAN-3)</name>
    <dbReference type="NCBI Taxonomy" id="663278"/>
    <lineage>
        <taxon>Bacteria</taxon>
        <taxon>Bacillati</taxon>
        <taxon>Bacillota</taxon>
        <taxon>Clostridia</taxon>
        <taxon>Eubacteriales</taxon>
        <taxon>Oscillospiraceae</taxon>
        <taxon>Ethanoligenens</taxon>
    </lineage>
</organism>
<dbReference type="GO" id="GO:0042626">
    <property type="term" value="F:ATPase-coupled transmembrane transporter activity"/>
    <property type="evidence" value="ECO:0007669"/>
    <property type="project" value="InterPro"/>
</dbReference>
<dbReference type="InterPro" id="IPR015168">
    <property type="entry name" value="SsuA/THI5"/>
</dbReference>
<sequence length="350" mass="38250">MKKKVIAVITALLMLTAIFSGCASQSPKSSAGQTITIGTSPYPAWYVWYIAQDEGLFKKYGLNVTLKYFPVYSDSLQAFNTGKLDMLNIATCDTVAPYNQGVGFKIVMINDNSNGADGLVAKNQYKTIKDLKGKTVVTEYGTIEHFFLLKALESAGMTQDDVKYTNMTVNDSGTAMLAGKVDAACVWEPSLSMALGSKDNHLLYSSADTPGLIPDLLVASNKLIKNNPNNVQNLINVWYDALDFYNKNPDKAAADMAKQANVSTTEMKKIMAGSKLFSVKDNIEAITKKQNSYTYLPYTITETAKFLKSVKMVDTVPSNPLDMIDSTFIKAAQKKYGEQTAPDTKALNNG</sequence>
<feature type="chain" id="PRO_5038936272" evidence="5">
    <location>
        <begin position="23"/>
        <end position="350"/>
    </location>
</feature>
<evidence type="ECO:0000256" key="1">
    <source>
        <dbReference type="ARBA" id="ARBA00004418"/>
    </source>
</evidence>
<keyword evidence="8" id="KW-1185">Reference proteome</keyword>
<proteinExistence type="inferred from homology"/>
<dbReference type="EMBL" id="CP002400">
    <property type="protein sequence ID" value="ADU27903.1"/>
    <property type="molecule type" value="Genomic_DNA"/>
</dbReference>